<feature type="transmembrane region" description="Helical" evidence="2">
    <location>
        <begin position="191"/>
        <end position="214"/>
    </location>
</feature>
<evidence type="ECO:0000256" key="2">
    <source>
        <dbReference type="SAM" id="Phobius"/>
    </source>
</evidence>
<gene>
    <name evidence="3" type="ORF">PPENT_87.1.T0860068</name>
</gene>
<evidence type="ECO:0000256" key="1">
    <source>
        <dbReference type="SAM" id="MobiDB-lite"/>
    </source>
</evidence>
<accession>A0A8S1W943</accession>
<reference evidence="3" key="1">
    <citation type="submission" date="2021-01" db="EMBL/GenBank/DDBJ databases">
        <authorList>
            <consortium name="Genoscope - CEA"/>
            <person name="William W."/>
        </authorList>
    </citation>
    <scope>NUCLEOTIDE SEQUENCE</scope>
</reference>
<keyword evidence="4" id="KW-1185">Reference proteome</keyword>
<keyword evidence="2" id="KW-0812">Transmembrane</keyword>
<dbReference type="AlphaFoldDB" id="A0A8S1W943"/>
<keyword evidence="2" id="KW-0472">Membrane</keyword>
<feature type="compositionally biased region" description="Basic residues" evidence="1">
    <location>
        <begin position="13"/>
        <end position="24"/>
    </location>
</feature>
<protein>
    <recommendedName>
        <fullName evidence="5">Transmembrane protein</fullName>
    </recommendedName>
</protein>
<name>A0A8S1W943_9CILI</name>
<proteinExistence type="predicted"/>
<dbReference type="EMBL" id="CAJJDO010000086">
    <property type="protein sequence ID" value="CAD8185921.1"/>
    <property type="molecule type" value="Genomic_DNA"/>
</dbReference>
<feature type="region of interest" description="Disordered" evidence="1">
    <location>
        <begin position="1"/>
        <end position="24"/>
    </location>
</feature>
<evidence type="ECO:0008006" key="5">
    <source>
        <dbReference type="Google" id="ProtNLM"/>
    </source>
</evidence>
<feature type="compositionally biased region" description="Basic and acidic residues" evidence="1">
    <location>
        <begin position="1"/>
        <end position="11"/>
    </location>
</feature>
<keyword evidence="2" id="KW-1133">Transmembrane helix</keyword>
<evidence type="ECO:0000313" key="4">
    <source>
        <dbReference type="Proteomes" id="UP000689195"/>
    </source>
</evidence>
<comment type="caution">
    <text evidence="3">The sequence shown here is derived from an EMBL/GenBank/DDBJ whole genome shotgun (WGS) entry which is preliminary data.</text>
</comment>
<dbReference type="Proteomes" id="UP000689195">
    <property type="component" value="Unassembled WGS sequence"/>
</dbReference>
<organism evidence="3 4">
    <name type="scientific">Paramecium pentaurelia</name>
    <dbReference type="NCBI Taxonomy" id="43138"/>
    <lineage>
        <taxon>Eukaryota</taxon>
        <taxon>Sar</taxon>
        <taxon>Alveolata</taxon>
        <taxon>Ciliophora</taxon>
        <taxon>Intramacronucleata</taxon>
        <taxon>Oligohymenophorea</taxon>
        <taxon>Peniculida</taxon>
        <taxon>Parameciidae</taxon>
        <taxon>Paramecium</taxon>
    </lineage>
</organism>
<sequence length="224" mass="27351">MYQQKDKEGKYNKNQKRKGQIKNKLKMRMISKLNNLEYEIEIQNDDEQNQTRKQKQNNYQQKYNQPLNFNNKFIHNEKKQIKFLLLLFINQRVLQNFNSQKFSKNDKSKQKDKLQVNQMKAIIHSFIMVDGDIKNDRIILHNRFNQINFIHKEIIIIKSFIQDNNKFQYIYFWFKYNKNQTFIILLNSIIFLYKITSILKVLGVLCYFEVLIIIQIKINTIIKK</sequence>
<evidence type="ECO:0000313" key="3">
    <source>
        <dbReference type="EMBL" id="CAD8185921.1"/>
    </source>
</evidence>